<protein>
    <submittedName>
        <fullName evidence="10">Ceramide glucosyltransferase</fullName>
        <ecNumber evidence="10">2.4.1.80</ecNumber>
    </submittedName>
</protein>
<dbReference type="GO" id="GO:0006679">
    <property type="term" value="P:glucosylceramide biosynthetic process"/>
    <property type="evidence" value="ECO:0007669"/>
    <property type="project" value="TreeGrafter"/>
</dbReference>
<evidence type="ECO:0000256" key="5">
    <source>
        <dbReference type="ARBA" id="ARBA00022679"/>
    </source>
</evidence>
<comment type="pathway">
    <text evidence="3">Sphingolipid metabolism.</text>
</comment>
<keyword evidence="11" id="KW-1185">Reference proteome</keyword>
<evidence type="ECO:0000256" key="6">
    <source>
        <dbReference type="ARBA" id="ARBA00022692"/>
    </source>
</evidence>
<dbReference type="KEGG" id="gur:Gura_1031"/>
<dbReference type="InterPro" id="IPR025993">
    <property type="entry name" value="Ceramide_glucosylTrfase"/>
</dbReference>
<dbReference type="NCBIfam" id="TIGR03472">
    <property type="entry name" value="HpnI"/>
    <property type="match status" value="1"/>
</dbReference>
<keyword evidence="7 9" id="KW-1133">Transmembrane helix</keyword>
<accession>A5GB03</accession>
<keyword evidence="8 9" id="KW-0472">Membrane</keyword>
<dbReference type="PANTHER" id="PTHR12726:SF0">
    <property type="entry name" value="CERAMIDE GLUCOSYLTRANSFERASE"/>
    <property type="match status" value="1"/>
</dbReference>
<feature type="transmembrane region" description="Helical" evidence="9">
    <location>
        <begin position="325"/>
        <end position="344"/>
    </location>
</feature>
<dbReference type="Gene3D" id="3.90.550.10">
    <property type="entry name" value="Spore Coat Polysaccharide Biosynthesis Protein SpsA, Chain A"/>
    <property type="match status" value="1"/>
</dbReference>
<keyword evidence="5 10" id="KW-0808">Transferase</keyword>
<dbReference type="GO" id="GO:0008120">
    <property type="term" value="F:ceramide glucosyltransferase activity"/>
    <property type="evidence" value="ECO:0007669"/>
    <property type="project" value="UniProtKB-EC"/>
</dbReference>
<dbReference type="EMBL" id="CP000698">
    <property type="protein sequence ID" value="ABQ25237.1"/>
    <property type="molecule type" value="Genomic_DNA"/>
</dbReference>
<evidence type="ECO:0000256" key="2">
    <source>
        <dbReference type="ARBA" id="ARBA00004760"/>
    </source>
</evidence>
<dbReference type="CDD" id="cd02520">
    <property type="entry name" value="Glucosylceramide_synthase"/>
    <property type="match status" value="1"/>
</dbReference>
<dbReference type="InterPro" id="IPR017835">
    <property type="entry name" value="Hopen-assoc_HpnI"/>
</dbReference>
<dbReference type="SUPFAM" id="SSF53448">
    <property type="entry name" value="Nucleotide-diphospho-sugar transferases"/>
    <property type="match status" value="1"/>
</dbReference>
<dbReference type="Proteomes" id="UP000006695">
    <property type="component" value="Chromosome"/>
</dbReference>
<dbReference type="GO" id="GO:0016020">
    <property type="term" value="C:membrane"/>
    <property type="evidence" value="ECO:0007669"/>
    <property type="project" value="UniProtKB-SubCell"/>
</dbReference>
<reference evidence="10 11" key="1">
    <citation type="submission" date="2007-05" db="EMBL/GenBank/DDBJ databases">
        <title>Complete sequence of Geobacter uraniireducens Rf4.</title>
        <authorList>
            <consortium name="US DOE Joint Genome Institute"/>
            <person name="Copeland A."/>
            <person name="Lucas S."/>
            <person name="Lapidus A."/>
            <person name="Barry K."/>
            <person name="Detter J.C."/>
            <person name="Glavina del Rio T."/>
            <person name="Hammon N."/>
            <person name="Israni S."/>
            <person name="Dalin E."/>
            <person name="Tice H."/>
            <person name="Pitluck S."/>
            <person name="Chertkov O."/>
            <person name="Brettin T."/>
            <person name="Bruce D."/>
            <person name="Han C."/>
            <person name="Schmutz J."/>
            <person name="Larimer F."/>
            <person name="Land M."/>
            <person name="Hauser L."/>
            <person name="Kyrpides N."/>
            <person name="Mikhailova N."/>
            <person name="Shelobolina E."/>
            <person name="Aklujkar M."/>
            <person name="Lovley D."/>
            <person name="Richardson P."/>
        </authorList>
    </citation>
    <scope>NUCLEOTIDE SEQUENCE [LARGE SCALE GENOMIC DNA]</scope>
    <source>
        <strain evidence="10 11">Rf4</strain>
    </source>
</reference>
<dbReference type="PANTHER" id="PTHR12726">
    <property type="entry name" value="CERAMIDE GLUCOSYLTRANSFERASE"/>
    <property type="match status" value="1"/>
</dbReference>
<evidence type="ECO:0000256" key="8">
    <source>
        <dbReference type="ARBA" id="ARBA00023136"/>
    </source>
</evidence>
<evidence type="ECO:0000313" key="10">
    <source>
        <dbReference type="EMBL" id="ABQ25237.1"/>
    </source>
</evidence>
<dbReference type="AlphaFoldDB" id="A5GB03"/>
<sequence length="404" mass="44849">MVLSADTKCLTEANTFAMSPIMFHSILPFLIIAPPLVYALISLWCGRAHFSRKRPQNATLPPVTILKPVKGMDAESFANFASFCCQDYPCFQMVFAVASAEDPAIPVINRLMAEFPAVDMELVVDGRLYGPNYKVCNLINAFPMAKYDIIIVCDSDIRVGERYLQEVCAPFSDPEVGLVTSLYRTTGVYGAASAIEAMGFTTEMVPNVMVALKLEGLSFALGASMAVRRAALEKIGGFTALVDYLADDYQLGNKVWRAGYRLELSDYYVESIMHRETLKNILSRQLRWARTMRVSRPGGYFASGITQPFPAACLSLVVSGFSLPGLAAAILLYACRAVTALVYSRSFVRDNIFPRWLWLLPVRDFFAFATWALSFLGNRVSWRGHLFRLLPGGRIEEEGPFPSP</sequence>
<gene>
    <name evidence="10" type="ordered locus">Gura_1031</name>
</gene>
<evidence type="ECO:0000256" key="4">
    <source>
        <dbReference type="ARBA" id="ARBA00022676"/>
    </source>
</evidence>
<keyword evidence="4 10" id="KW-0328">Glycosyltransferase</keyword>
<dbReference type="EC" id="2.4.1.80" evidence="10"/>
<comment type="pathway">
    <text evidence="2">Lipid metabolism; sphingolipid metabolism.</text>
</comment>
<keyword evidence="6 9" id="KW-0812">Transmembrane</keyword>
<comment type="subcellular location">
    <subcellularLocation>
        <location evidence="1">Membrane</location>
        <topology evidence="1">Multi-pass membrane protein</topology>
    </subcellularLocation>
</comment>
<dbReference type="HOGENOM" id="CLU_030898_2_0_7"/>
<evidence type="ECO:0000256" key="9">
    <source>
        <dbReference type="SAM" id="Phobius"/>
    </source>
</evidence>
<name>A5GB03_GEOUR</name>
<feature type="transmembrane region" description="Helical" evidence="9">
    <location>
        <begin position="300"/>
        <end position="319"/>
    </location>
</feature>
<evidence type="ECO:0000256" key="3">
    <source>
        <dbReference type="ARBA" id="ARBA00004991"/>
    </source>
</evidence>
<proteinExistence type="predicted"/>
<dbReference type="InterPro" id="IPR029044">
    <property type="entry name" value="Nucleotide-diphossugar_trans"/>
</dbReference>
<evidence type="ECO:0000256" key="7">
    <source>
        <dbReference type="ARBA" id="ARBA00022989"/>
    </source>
</evidence>
<dbReference type="STRING" id="351605.Gura_1031"/>
<organism evidence="10 11">
    <name type="scientific">Geotalea uraniireducens (strain Rf4)</name>
    <name type="common">Geobacter uraniireducens</name>
    <dbReference type="NCBI Taxonomy" id="351605"/>
    <lineage>
        <taxon>Bacteria</taxon>
        <taxon>Pseudomonadati</taxon>
        <taxon>Thermodesulfobacteriota</taxon>
        <taxon>Desulfuromonadia</taxon>
        <taxon>Geobacterales</taxon>
        <taxon>Geobacteraceae</taxon>
        <taxon>Geotalea</taxon>
    </lineage>
</organism>
<dbReference type="CAZy" id="GT21">
    <property type="family name" value="Glycosyltransferase Family 21"/>
</dbReference>
<dbReference type="Pfam" id="PF13506">
    <property type="entry name" value="Glyco_transf_21"/>
    <property type="match status" value="1"/>
</dbReference>
<feature type="transmembrane region" description="Helical" evidence="9">
    <location>
        <begin position="26"/>
        <end position="46"/>
    </location>
</feature>
<evidence type="ECO:0000313" key="11">
    <source>
        <dbReference type="Proteomes" id="UP000006695"/>
    </source>
</evidence>
<evidence type="ECO:0000256" key="1">
    <source>
        <dbReference type="ARBA" id="ARBA00004141"/>
    </source>
</evidence>